<dbReference type="EMBL" id="NBNE01000586">
    <property type="protein sequence ID" value="OWZ18450.1"/>
    <property type="molecule type" value="Genomic_DNA"/>
</dbReference>
<accession>A0A225WNH4</accession>
<evidence type="ECO:0000313" key="3">
    <source>
        <dbReference type="EMBL" id="OWZ18450.1"/>
    </source>
</evidence>
<organism evidence="3 4">
    <name type="scientific">Phytophthora megakarya</name>
    <dbReference type="NCBI Taxonomy" id="4795"/>
    <lineage>
        <taxon>Eukaryota</taxon>
        <taxon>Sar</taxon>
        <taxon>Stramenopiles</taxon>
        <taxon>Oomycota</taxon>
        <taxon>Peronosporomycetes</taxon>
        <taxon>Peronosporales</taxon>
        <taxon>Peronosporaceae</taxon>
        <taxon>Phytophthora</taxon>
    </lineage>
</organism>
<comment type="caution">
    <text evidence="3">The sequence shown here is derived from an EMBL/GenBank/DDBJ whole genome shotgun (WGS) entry which is preliminary data.</text>
</comment>
<dbReference type="InterPro" id="IPR043502">
    <property type="entry name" value="DNA/RNA_pol_sf"/>
</dbReference>
<dbReference type="InterPro" id="IPR050951">
    <property type="entry name" value="Retrovirus_Pol_polyprotein"/>
</dbReference>
<proteinExistence type="predicted"/>
<dbReference type="InterPro" id="IPR041577">
    <property type="entry name" value="RT_RNaseH_2"/>
</dbReference>
<evidence type="ECO:0000256" key="1">
    <source>
        <dbReference type="ARBA" id="ARBA00023268"/>
    </source>
</evidence>
<dbReference type="Gene3D" id="3.30.70.270">
    <property type="match status" value="2"/>
</dbReference>
<dbReference type="PANTHER" id="PTHR37984">
    <property type="entry name" value="PROTEIN CBG26694"/>
    <property type="match status" value="1"/>
</dbReference>
<feature type="domain" description="Reverse transcriptase/retrotransposon-derived protein RNase H-like" evidence="2">
    <location>
        <begin position="116"/>
        <end position="186"/>
    </location>
</feature>
<sequence>MPFVLCKAVPAFERLMGTVLIDLKWRICLVYLDDCVIFSKDFPTHLVRREAGFKLKMKKCHWGRSQVVFLGYIVTHSGILPNPENVKALLSEVYTGYTSILAPLERLKIKDTPFVWNDDCESAFLQLWRALMKPPILVYPDLNKRFSLDVDSSRYAVGACQTQQVNGRNRVVAYASRLLTGWQKNWINKVDGISEIECCGDSLIY</sequence>
<dbReference type="AlphaFoldDB" id="A0A225WNH4"/>
<dbReference type="OrthoDB" id="116829at2759"/>
<evidence type="ECO:0000313" key="4">
    <source>
        <dbReference type="Proteomes" id="UP000198211"/>
    </source>
</evidence>
<dbReference type="Pfam" id="PF17919">
    <property type="entry name" value="RT_RNaseH_2"/>
    <property type="match status" value="1"/>
</dbReference>
<evidence type="ECO:0000259" key="2">
    <source>
        <dbReference type="Pfam" id="PF17919"/>
    </source>
</evidence>
<dbReference type="Proteomes" id="UP000198211">
    <property type="component" value="Unassembled WGS sequence"/>
</dbReference>
<keyword evidence="1" id="KW-0511">Multifunctional enzyme</keyword>
<dbReference type="InterPro" id="IPR043128">
    <property type="entry name" value="Rev_trsase/Diguanyl_cyclase"/>
</dbReference>
<gene>
    <name evidence="3" type="ORF">PHMEG_0007463</name>
</gene>
<dbReference type="GO" id="GO:0003824">
    <property type="term" value="F:catalytic activity"/>
    <property type="evidence" value="ECO:0007669"/>
    <property type="project" value="UniProtKB-KW"/>
</dbReference>
<protein>
    <submittedName>
        <fullName evidence="3">Gag-pol fusion protein</fullName>
    </submittedName>
</protein>
<dbReference type="SUPFAM" id="SSF56672">
    <property type="entry name" value="DNA/RNA polymerases"/>
    <property type="match status" value="1"/>
</dbReference>
<reference evidence="4" key="1">
    <citation type="submission" date="2017-03" db="EMBL/GenBank/DDBJ databases">
        <title>Phytopthora megakarya and P. palmivora, two closely related causual agents of cacao black pod achieved similar genome size and gene model numbers by different mechanisms.</title>
        <authorList>
            <person name="Ali S."/>
            <person name="Shao J."/>
            <person name="Larry D.J."/>
            <person name="Kronmiller B."/>
            <person name="Shen D."/>
            <person name="Strem M.D."/>
            <person name="Melnick R.L."/>
            <person name="Guiltinan M.J."/>
            <person name="Tyler B.M."/>
            <person name="Meinhardt L.W."/>
            <person name="Bailey B.A."/>
        </authorList>
    </citation>
    <scope>NUCLEOTIDE SEQUENCE [LARGE SCALE GENOMIC DNA]</scope>
    <source>
        <strain evidence="4">zdho120</strain>
    </source>
</reference>
<dbReference type="Gene3D" id="3.10.20.370">
    <property type="match status" value="1"/>
</dbReference>
<keyword evidence="4" id="KW-1185">Reference proteome</keyword>
<name>A0A225WNH4_9STRA</name>
<dbReference type="STRING" id="4795.A0A225WNH4"/>
<dbReference type="PANTHER" id="PTHR37984:SF5">
    <property type="entry name" value="PROTEIN NYNRIN-LIKE"/>
    <property type="match status" value="1"/>
</dbReference>